<dbReference type="AlphaFoldDB" id="A0A0B7N6F3"/>
<dbReference type="SUPFAM" id="SSF53335">
    <property type="entry name" value="S-adenosyl-L-methionine-dependent methyltransferases"/>
    <property type="match status" value="3"/>
</dbReference>
<protein>
    <recommendedName>
        <fullName evidence="4">Methyltransferase FkbM domain-containing protein</fullName>
    </recommendedName>
</protein>
<dbReference type="GO" id="GO:0008168">
    <property type="term" value="F:methyltransferase activity"/>
    <property type="evidence" value="ECO:0007669"/>
    <property type="project" value="InterPro"/>
</dbReference>
<comment type="similarity">
    <text evidence="1">Belongs to the MT-A70-like family.</text>
</comment>
<feature type="compositionally biased region" description="Basic residues" evidence="2">
    <location>
        <begin position="177"/>
        <end position="186"/>
    </location>
</feature>
<dbReference type="InterPro" id="IPR029063">
    <property type="entry name" value="SAM-dependent_MTases_sf"/>
</dbReference>
<dbReference type="Gene3D" id="3.40.50.150">
    <property type="entry name" value="Vaccinia Virus protein VP39"/>
    <property type="match status" value="1"/>
</dbReference>
<dbReference type="GO" id="GO:0003676">
    <property type="term" value="F:nucleic acid binding"/>
    <property type="evidence" value="ECO:0007669"/>
    <property type="project" value="InterPro"/>
</dbReference>
<dbReference type="PANTHER" id="PTHR12829:SF8">
    <property type="entry name" value="CHROMOSOME UNDETERMINED SCAFFOLD_82, WHOLE GENOME SHOTGUN SEQUENCE"/>
    <property type="match status" value="1"/>
</dbReference>
<dbReference type="PANTHER" id="PTHR12829">
    <property type="entry name" value="N6-ADENOSINE-METHYLTRANSFERASE"/>
    <property type="match status" value="1"/>
</dbReference>
<keyword evidence="6" id="KW-1185">Reference proteome</keyword>
<feature type="region of interest" description="Disordered" evidence="2">
    <location>
        <begin position="523"/>
        <end position="543"/>
    </location>
</feature>
<dbReference type="GO" id="GO:0036396">
    <property type="term" value="C:RNA N6-methyladenosine methyltransferase complex"/>
    <property type="evidence" value="ECO:0007669"/>
    <property type="project" value="TreeGrafter"/>
</dbReference>
<keyword evidence="3" id="KW-0812">Transmembrane</keyword>
<keyword evidence="3" id="KW-0472">Membrane</keyword>
<dbReference type="Proteomes" id="UP000054107">
    <property type="component" value="Unassembled WGS sequence"/>
</dbReference>
<evidence type="ECO:0000313" key="6">
    <source>
        <dbReference type="Proteomes" id="UP000054107"/>
    </source>
</evidence>
<reference evidence="5 6" key="1">
    <citation type="submission" date="2014-09" db="EMBL/GenBank/DDBJ databases">
        <authorList>
            <person name="Ellenberger Sabrina"/>
        </authorList>
    </citation>
    <scope>NUCLEOTIDE SEQUENCE [LARGE SCALE GENOMIC DNA]</scope>
    <source>
        <strain evidence="5 6">CBS 412.66</strain>
    </source>
</reference>
<dbReference type="EMBL" id="LN728848">
    <property type="protein sequence ID" value="CEP12982.1"/>
    <property type="molecule type" value="Genomic_DNA"/>
</dbReference>
<evidence type="ECO:0000256" key="2">
    <source>
        <dbReference type="SAM" id="MobiDB-lite"/>
    </source>
</evidence>
<dbReference type="Pfam" id="PF05063">
    <property type="entry name" value="MT-A70"/>
    <property type="match status" value="1"/>
</dbReference>
<keyword evidence="3" id="KW-1133">Transmembrane helix</keyword>
<dbReference type="OrthoDB" id="411251at2759"/>
<proteinExistence type="inferred from homology"/>
<evidence type="ECO:0000259" key="4">
    <source>
        <dbReference type="Pfam" id="PF05050"/>
    </source>
</evidence>
<dbReference type="GO" id="GO:0005634">
    <property type="term" value="C:nucleus"/>
    <property type="evidence" value="ECO:0007669"/>
    <property type="project" value="TreeGrafter"/>
</dbReference>
<sequence>MSQRQKRRRKQITANDNLINTGISNVHYVSSKEDSESADGIMEKFKELNRIQHKLSSSFNQNASNIQTKIGQQAQHGNSQLEQEQLEALRCTSAFTVKKASLNAGPTFAMNLIQEEYKSDSPDENIEEDVYHYMAEDHDDLHDSDYQCNEKYHDKCSSKTSVGKKRLQPKDRQSVLNKHKQTKNKGRNPATMEKRVCDADLSLPTYVKIPPRPIKVSWIHSIKSLSPNTSPTDFKYYEVDRLVSQDLTQYGKQFQAIYMDPPFLMTGEPPTRGKVDIEDFAKMNIPEIIETGFLFVWVEKEWVHRVVGIARGWDFKYVENYCWIKKNINNTIYKGASHYFCKSKLNLLMFKKQHSKKSKIEIRHQRNADCLFDFVKPLKPNQLTETKPAHIYHVIETLLPTAVQDSKLLELVYFECLVLPFFLCFFLLSSTNMRSWRTWTIVLIVVFITLNIFFFWRQYPCTNPRFCTINEDPKDQVQQTYESPPFNPNAAPEPFHPPPPPPPPPAILPPPIAEAKLQEHVGINPQPLDEPNTHYPDTHAKSSQNLDTIAPTADKTTYRLTAEGLKYAGSGDLWQFGVINTKPDVLVVSNTNYPDVNNHYHREFRIYTLMKWILRVHRRDPERSTPLVMVDAGSNHGLFSLVAGASGAHTIAFEPQTHLRSVINMAGRLNQLSQRLRVLPFAVLDQFKKLAMEKVEINDGGIGGLSYDNPNAMITTQTIRLDTLPAYDRLFPQSAAMEKQLKISTERKKDKSILEPEDLGADYAKSIEAVNDNTSSVLDIPESLLFRQPIHFLKIDVEGFELPALRSAAKLFENQLVENTVLEFGPPSRWDVTVPGAHNMELKEVREKTMKEAKAILHRAVSEWGLDINLLPAEGWEKTVRFMIDHGVNLSGGNPSKNKVVQVLNAWQFDDLPFDEDEFEKELELKHNVVTEFIRLPAHLIDDYLEASQSIGEMYLWFTKKDTQSPVLQKVT</sequence>
<dbReference type="STRING" id="35722.A0A0B7N6F3"/>
<feature type="transmembrane region" description="Helical" evidence="3">
    <location>
        <begin position="436"/>
        <end position="456"/>
    </location>
</feature>
<dbReference type="GO" id="GO:0032259">
    <property type="term" value="P:methylation"/>
    <property type="evidence" value="ECO:0007669"/>
    <property type="project" value="InterPro"/>
</dbReference>
<evidence type="ECO:0000256" key="1">
    <source>
        <dbReference type="PROSITE-ProRule" id="PRU00489"/>
    </source>
</evidence>
<dbReference type="InterPro" id="IPR007757">
    <property type="entry name" value="MT-A70-like"/>
</dbReference>
<organism evidence="5 6">
    <name type="scientific">Parasitella parasitica</name>
    <dbReference type="NCBI Taxonomy" id="35722"/>
    <lineage>
        <taxon>Eukaryota</taxon>
        <taxon>Fungi</taxon>
        <taxon>Fungi incertae sedis</taxon>
        <taxon>Mucoromycota</taxon>
        <taxon>Mucoromycotina</taxon>
        <taxon>Mucoromycetes</taxon>
        <taxon>Mucorales</taxon>
        <taxon>Mucorineae</taxon>
        <taxon>Mucoraceae</taxon>
        <taxon>Parasitella</taxon>
    </lineage>
</organism>
<accession>A0A0B7N6F3</accession>
<dbReference type="Pfam" id="PF05050">
    <property type="entry name" value="Methyltransf_21"/>
    <property type="match status" value="1"/>
</dbReference>
<name>A0A0B7N6F3_9FUNG</name>
<dbReference type="InterPro" id="IPR002052">
    <property type="entry name" value="DNA_methylase_N6_adenine_CS"/>
</dbReference>
<gene>
    <name evidence="5" type="primary">PARPA_07003.1 scaffold 25188</name>
</gene>
<feature type="region of interest" description="Disordered" evidence="2">
    <location>
        <begin position="477"/>
        <end position="510"/>
    </location>
</feature>
<dbReference type="PROSITE" id="PS00092">
    <property type="entry name" value="N6_MTASE"/>
    <property type="match status" value="1"/>
</dbReference>
<feature type="region of interest" description="Disordered" evidence="2">
    <location>
        <begin position="158"/>
        <end position="189"/>
    </location>
</feature>
<feature type="domain" description="Methyltransferase FkbM" evidence="4">
    <location>
        <begin position="764"/>
        <end position="827"/>
    </location>
</feature>
<dbReference type="PROSITE" id="PS51143">
    <property type="entry name" value="MT_A70"/>
    <property type="match status" value="1"/>
</dbReference>
<feature type="compositionally biased region" description="Pro residues" evidence="2">
    <location>
        <begin position="494"/>
        <end position="510"/>
    </location>
</feature>
<dbReference type="InterPro" id="IPR006342">
    <property type="entry name" value="FkbM_mtfrase"/>
</dbReference>
<feature type="transmembrane region" description="Helical" evidence="3">
    <location>
        <begin position="411"/>
        <end position="430"/>
    </location>
</feature>
<evidence type="ECO:0000313" key="5">
    <source>
        <dbReference type="EMBL" id="CEP12982.1"/>
    </source>
</evidence>
<evidence type="ECO:0000256" key="3">
    <source>
        <dbReference type="SAM" id="Phobius"/>
    </source>
</evidence>